<evidence type="ECO:0000313" key="4">
    <source>
        <dbReference type="EMBL" id="MQL68703.1"/>
    </source>
</evidence>
<proteinExistence type="predicted"/>
<name>A0A843TGS7_COLES</name>
<gene>
    <name evidence="4" type="ORF">Taro_001000</name>
</gene>
<protein>
    <submittedName>
        <fullName evidence="4">Uncharacterized protein</fullName>
    </submittedName>
</protein>
<keyword evidence="3" id="KW-0472">Membrane</keyword>
<keyword evidence="3" id="KW-1133">Transmembrane helix</keyword>
<reference evidence="4" key="1">
    <citation type="submission" date="2017-07" db="EMBL/GenBank/DDBJ databases">
        <title>Taro Niue Genome Assembly and Annotation.</title>
        <authorList>
            <person name="Atibalentja N."/>
            <person name="Keating K."/>
            <person name="Fields C.J."/>
        </authorList>
    </citation>
    <scope>NUCLEOTIDE SEQUENCE</scope>
    <source>
        <strain evidence="4">Niue_2</strain>
        <tissue evidence="4">Leaf</tissue>
    </source>
</reference>
<feature type="transmembrane region" description="Helical" evidence="3">
    <location>
        <begin position="651"/>
        <end position="676"/>
    </location>
</feature>
<sequence>MPRLKSVELFSTKSSSSDETSSSYDWWSCFLSDCGYRPDAPLSTRLPPECVGDQAWACWERHLVNIIGQAGPLEYILLLETASTLHDVWIIMGGVSCVCKIDVNELVSTPPSRATAAPALRIGGDRNPGGCLGASSFRDVKADKGKAIAYCSPDDEYIPLLGGSSLPDKGECGSSSQIVDNFGAEIDDIEPSSHCPLPEVKATESDDSASIYAEYMAFAEQYPFTPVDAYIAKPDDEYPAAELTSSGDQVFCNQLYNWGMMDSYSTFATSSPSLSSPFFDPQAYVAFQIGGTADGNGTLEQASYSPGPSNLLVDGGSLDPPPGDFLSDPQEFHAEDSNFARPSISEVAVEERNPLPDNPPSLNFDEGGSPALEVEALSEHGVKWPTRDQPSLGPADDDLWDFLFSRVRAVVDSENPPPIEAVKRILQDKTMLAFNSGITQSRWMEFVESIWGEVCHCYGNVVWAPYDQRIQTLEGDLCLLASDADRRGSRITDVHKGRKTRKLKITAEMENIVRLQRELEEARSSLDQEVKVDAKDSEEEAAFIKDDEEYHRSISSKTKEVERLKRKKPSWLLGFDFDFGLDSGFCIGLAYLGGLLAMVSYLCGLLAMVFEYSLPLWFAGYGFDIAYLCGLLAMPTFVVCWLWFWNMDFGIAYLCGLLAMVLEFDFCIAYLCGLLAMVLEYGFWHSLPLWFAGYGFGIWILEKEEYAAWLVEEEVGEEDCCLPPCFPVPPAGRGGRKGGHPGPLLCCSPRKRRGRCLHARKPPGLGCSPLTEEEKGASGPPVLAAAEERRRRTSVQGGGSPARRCRGISLSLLPVLPPHATAVARLPSSFALLLLLLFAAAVAI</sequence>
<feature type="transmembrane region" description="Helical" evidence="3">
    <location>
        <begin position="625"/>
        <end position="645"/>
    </location>
</feature>
<keyword evidence="1" id="KW-0175">Coiled coil</keyword>
<feature type="transmembrane region" description="Helical" evidence="3">
    <location>
        <begin position="822"/>
        <end position="843"/>
    </location>
</feature>
<feature type="transmembrane region" description="Helical" evidence="3">
    <location>
        <begin position="598"/>
        <end position="618"/>
    </location>
</feature>
<keyword evidence="3" id="KW-0812">Transmembrane</keyword>
<feature type="transmembrane region" description="Helical" evidence="3">
    <location>
        <begin position="683"/>
        <end position="701"/>
    </location>
</feature>
<dbReference type="AlphaFoldDB" id="A0A843TGS7"/>
<comment type="caution">
    <text evidence="4">The sequence shown here is derived from an EMBL/GenBank/DDBJ whole genome shotgun (WGS) entry which is preliminary data.</text>
</comment>
<keyword evidence="5" id="KW-1185">Reference proteome</keyword>
<evidence type="ECO:0000256" key="3">
    <source>
        <dbReference type="SAM" id="Phobius"/>
    </source>
</evidence>
<feature type="region of interest" description="Disordered" evidence="2">
    <location>
        <begin position="767"/>
        <end position="802"/>
    </location>
</feature>
<evidence type="ECO:0000256" key="1">
    <source>
        <dbReference type="SAM" id="Coils"/>
    </source>
</evidence>
<organism evidence="4 5">
    <name type="scientific">Colocasia esculenta</name>
    <name type="common">Wild taro</name>
    <name type="synonym">Arum esculentum</name>
    <dbReference type="NCBI Taxonomy" id="4460"/>
    <lineage>
        <taxon>Eukaryota</taxon>
        <taxon>Viridiplantae</taxon>
        <taxon>Streptophyta</taxon>
        <taxon>Embryophyta</taxon>
        <taxon>Tracheophyta</taxon>
        <taxon>Spermatophyta</taxon>
        <taxon>Magnoliopsida</taxon>
        <taxon>Liliopsida</taxon>
        <taxon>Araceae</taxon>
        <taxon>Aroideae</taxon>
        <taxon>Colocasieae</taxon>
        <taxon>Colocasia</taxon>
    </lineage>
</organism>
<feature type="coiled-coil region" evidence="1">
    <location>
        <begin position="505"/>
        <end position="532"/>
    </location>
</feature>
<dbReference type="Proteomes" id="UP000652761">
    <property type="component" value="Unassembled WGS sequence"/>
</dbReference>
<accession>A0A843TGS7</accession>
<dbReference type="EMBL" id="NMUH01000020">
    <property type="protein sequence ID" value="MQL68703.1"/>
    <property type="molecule type" value="Genomic_DNA"/>
</dbReference>
<evidence type="ECO:0000256" key="2">
    <source>
        <dbReference type="SAM" id="MobiDB-lite"/>
    </source>
</evidence>
<evidence type="ECO:0000313" key="5">
    <source>
        <dbReference type="Proteomes" id="UP000652761"/>
    </source>
</evidence>